<protein>
    <submittedName>
        <fullName evidence="1">Sulfotransferase</fullName>
    </submittedName>
</protein>
<evidence type="ECO:0000313" key="2">
    <source>
        <dbReference type="Proteomes" id="UP001201449"/>
    </source>
</evidence>
<proteinExistence type="predicted"/>
<dbReference type="PANTHER" id="PTHR36451">
    <property type="entry name" value="PAPS-DEPENDENT SULFOTRANSFERASE STF3"/>
    <property type="match status" value="1"/>
</dbReference>
<reference evidence="1 2" key="1">
    <citation type="submission" date="2022-01" db="EMBL/GenBank/DDBJ databases">
        <title>Mariniradius saccharolyticus sp. nov., isolated from sediment of a river.</title>
        <authorList>
            <person name="Liu H."/>
        </authorList>
    </citation>
    <scope>NUCLEOTIDE SEQUENCE [LARGE SCALE GENOMIC DNA]</scope>
    <source>
        <strain evidence="1 2">RY-2</strain>
    </source>
</reference>
<sequence length="245" mass="29073">MGFYRSATTYLQQMVSSAPQMHTPNVFESVAPELLLVVQTPLKKVLTIITNTLNIQNRFHRIKFTWDFPGEDDVALNALLLYNDDFNRLFQYPSKGIEILHRYYSNQETISQKNWKAAHLYFTDKIRLRYPGKTLVLKSPPNTGRISHLKMLYPDAKFIFIKREEKECLNSNKRLWDINRSYSFENYSESTSLFMIQQMYKVFHARYEQDKKHLYETDLVELTFEELTTNTKETLGRIFQKLAIN</sequence>
<dbReference type="InterPro" id="IPR052736">
    <property type="entry name" value="Stf3_sulfotransferase"/>
</dbReference>
<evidence type="ECO:0000313" key="1">
    <source>
        <dbReference type="EMBL" id="MCF1750919.1"/>
    </source>
</evidence>
<gene>
    <name evidence="1" type="ORF">L0U89_07525</name>
</gene>
<dbReference type="PANTHER" id="PTHR36451:SF1">
    <property type="entry name" value="OMEGA-HYDROXY-BETA-DIHYDROMENAQUINONE-9 SULFOTRANSFERASE STF3"/>
    <property type="match status" value="1"/>
</dbReference>
<dbReference type="RefSeq" id="WP_234860974.1">
    <property type="nucleotide sequence ID" value="NZ_JAKEVZ010000005.1"/>
</dbReference>
<dbReference type="SUPFAM" id="SSF52540">
    <property type="entry name" value="P-loop containing nucleoside triphosphate hydrolases"/>
    <property type="match status" value="1"/>
</dbReference>
<dbReference type="Pfam" id="PF13469">
    <property type="entry name" value="Sulfotransfer_3"/>
    <property type="match status" value="1"/>
</dbReference>
<comment type="caution">
    <text evidence="1">The sequence shown here is derived from an EMBL/GenBank/DDBJ whole genome shotgun (WGS) entry which is preliminary data.</text>
</comment>
<keyword evidence="2" id="KW-1185">Reference proteome</keyword>
<dbReference type="Gene3D" id="3.40.50.300">
    <property type="entry name" value="P-loop containing nucleotide triphosphate hydrolases"/>
    <property type="match status" value="1"/>
</dbReference>
<organism evidence="1 2">
    <name type="scientific">Mariniradius sediminis</name>
    <dbReference type="NCBI Taxonomy" id="2909237"/>
    <lineage>
        <taxon>Bacteria</taxon>
        <taxon>Pseudomonadati</taxon>
        <taxon>Bacteroidota</taxon>
        <taxon>Cytophagia</taxon>
        <taxon>Cytophagales</taxon>
        <taxon>Cyclobacteriaceae</taxon>
        <taxon>Mariniradius</taxon>
    </lineage>
</organism>
<name>A0ABS9BU90_9BACT</name>
<accession>A0ABS9BU90</accession>
<dbReference type="InterPro" id="IPR027417">
    <property type="entry name" value="P-loop_NTPase"/>
</dbReference>
<dbReference type="EMBL" id="JAKEVZ010000005">
    <property type="protein sequence ID" value="MCF1750919.1"/>
    <property type="molecule type" value="Genomic_DNA"/>
</dbReference>
<dbReference type="Proteomes" id="UP001201449">
    <property type="component" value="Unassembled WGS sequence"/>
</dbReference>